<dbReference type="Proteomes" id="UP001524569">
    <property type="component" value="Unassembled WGS sequence"/>
</dbReference>
<name>A0ABT1UMY2_9GAMM</name>
<dbReference type="EMBL" id="JANIBM010000028">
    <property type="protein sequence ID" value="MCQ8182766.1"/>
    <property type="molecule type" value="Genomic_DNA"/>
</dbReference>
<reference evidence="2 3" key="1">
    <citation type="submission" date="2022-07" db="EMBL/GenBank/DDBJ databases">
        <title>Methylomonas rivi sp. nov., Methylomonas rosea sp. nov., Methylomonas aureus sp. nov. and Methylomonas subterranea sp. nov., four novel methanotrophs isolated from a freshwater creek and the deep terrestrial subsurface.</title>
        <authorList>
            <person name="Abin C."/>
            <person name="Sankaranarayanan K."/>
            <person name="Garner C."/>
            <person name="Sindelar R."/>
            <person name="Kotary K."/>
            <person name="Garner R."/>
            <person name="Barclay S."/>
            <person name="Lawson P."/>
            <person name="Krumholz L."/>
        </authorList>
    </citation>
    <scope>NUCLEOTIDE SEQUENCE [LARGE SCALE GENOMIC DNA]</scope>
    <source>
        <strain evidence="2 3">SURF-1</strain>
    </source>
</reference>
<evidence type="ECO:0000313" key="3">
    <source>
        <dbReference type="Proteomes" id="UP001524569"/>
    </source>
</evidence>
<evidence type="ECO:0000313" key="2">
    <source>
        <dbReference type="EMBL" id="MCQ8182766.1"/>
    </source>
</evidence>
<dbReference type="RefSeq" id="WP_157198033.1">
    <property type="nucleotide sequence ID" value="NZ_JANIBM010000028.1"/>
</dbReference>
<proteinExistence type="predicted"/>
<keyword evidence="1" id="KW-0812">Transmembrane</keyword>
<sequence>MPRQSVHMRDQKANQLAMHIRADRQAALNMIEEITLVIVLWGVFLLAAG</sequence>
<accession>A0ABT1UMY2</accession>
<keyword evidence="1" id="KW-0472">Membrane</keyword>
<gene>
    <name evidence="2" type="ORF">NP603_16710</name>
</gene>
<keyword evidence="1" id="KW-1133">Transmembrane helix</keyword>
<organism evidence="2 3">
    <name type="scientific">Methylomonas aurea</name>
    <dbReference type="NCBI Taxonomy" id="2952224"/>
    <lineage>
        <taxon>Bacteria</taxon>
        <taxon>Pseudomonadati</taxon>
        <taxon>Pseudomonadota</taxon>
        <taxon>Gammaproteobacteria</taxon>
        <taxon>Methylococcales</taxon>
        <taxon>Methylococcaceae</taxon>
        <taxon>Methylomonas</taxon>
    </lineage>
</organism>
<protein>
    <submittedName>
        <fullName evidence="2">Uncharacterized protein</fullName>
    </submittedName>
</protein>
<feature type="transmembrane region" description="Helical" evidence="1">
    <location>
        <begin position="26"/>
        <end position="48"/>
    </location>
</feature>
<comment type="caution">
    <text evidence="2">The sequence shown here is derived from an EMBL/GenBank/DDBJ whole genome shotgun (WGS) entry which is preliminary data.</text>
</comment>
<keyword evidence="3" id="KW-1185">Reference proteome</keyword>
<evidence type="ECO:0000256" key="1">
    <source>
        <dbReference type="SAM" id="Phobius"/>
    </source>
</evidence>